<reference evidence="4" key="1">
    <citation type="journal article" date="2015" name="Nature">
        <title>Complex archaea that bridge the gap between prokaryotes and eukaryotes.</title>
        <authorList>
            <person name="Spang A."/>
            <person name="Saw J.H."/>
            <person name="Jorgensen S.L."/>
            <person name="Zaremba-Niedzwiedzka K."/>
            <person name="Martijn J."/>
            <person name="Lind A.E."/>
            <person name="van Eijk R."/>
            <person name="Schleper C."/>
            <person name="Guy L."/>
            <person name="Ettema T.J."/>
        </authorList>
    </citation>
    <scope>NUCLEOTIDE SEQUENCE</scope>
</reference>
<comment type="caution">
    <text evidence="4">The sequence shown here is derived from an EMBL/GenBank/DDBJ whole genome shotgun (WGS) entry which is preliminary data.</text>
</comment>
<dbReference type="AlphaFoldDB" id="A0A0F9LA23"/>
<dbReference type="FunFam" id="3.30.479.30:FF:000004">
    <property type="entry name" value="Putative membrane protease family, stomatin"/>
    <property type="match status" value="1"/>
</dbReference>
<dbReference type="EMBL" id="LAZR01006695">
    <property type="protein sequence ID" value="KKM90253.1"/>
    <property type="molecule type" value="Genomic_DNA"/>
</dbReference>
<dbReference type="PRINTS" id="PR00721">
    <property type="entry name" value="STOMATIN"/>
</dbReference>
<comment type="similarity">
    <text evidence="1">Belongs to the band 7/mec-2 family.</text>
</comment>
<sequence>MEALGALVVIAIFGGIFLIGILASAIRIVNEYERGVIFRLGRLVGAKGPGLFLLIPIVDKMVKMSLRTITMDVPPQDVITKDNVPVKVNAVVYFKVVNPSKAVVEVENYVMATSQIARTTLRSVLGQAELDDLLAKREDINQKLQKLVDEQTDPWGIKVETVDVKDVELPETMKRAMARQAEAERERRAKIIHAEGESQASVKLAEAATVIAKEPTALQLRYLQTLTEVAAEKNSTIIFPLPIDIVKPLMKFFDSKSVDVDTLKEIAKKFTDNKN</sequence>
<keyword evidence="2" id="KW-0472">Membrane</keyword>
<evidence type="ECO:0000256" key="1">
    <source>
        <dbReference type="ARBA" id="ARBA00008164"/>
    </source>
</evidence>
<dbReference type="InterPro" id="IPR001107">
    <property type="entry name" value="Band_7"/>
</dbReference>
<protein>
    <recommendedName>
        <fullName evidence="3">Band 7 domain-containing protein</fullName>
    </recommendedName>
</protein>
<name>A0A0F9LA23_9ZZZZ</name>
<organism evidence="4">
    <name type="scientific">marine sediment metagenome</name>
    <dbReference type="NCBI Taxonomy" id="412755"/>
    <lineage>
        <taxon>unclassified sequences</taxon>
        <taxon>metagenomes</taxon>
        <taxon>ecological metagenomes</taxon>
    </lineage>
</organism>
<dbReference type="GO" id="GO:0005886">
    <property type="term" value="C:plasma membrane"/>
    <property type="evidence" value="ECO:0007669"/>
    <property type="project" value="InterPro"/>
</dbReference>
<evidence type="ECO:0000256" key="2">
    <source>
        <dbReference type="SAM" id="Phobius"/>
    </source>
</evidence>
<feature type="transmembrane region" description="Helical" evidence="2">
    <location>
        <begin position="6"/>
        <end position="29"/>
    </location>
</feature>
<evidence type="ECO:0000259" key="3">
    <source>
        <dbReference type="SMART" id="SM00244"/>
    </source>
</evidence>
<keyword evidence="2" id="KW-0812">Transmembrane</keyword>
<dbReference type="CDD" id="cd08826">
    <property type="entry name" value="SPFH_eoslipins_u1"/>
    <property type="match status" value="1"/>
</dbReference>
<dbReference type="Pfam" id="PF01145">
    <property type="entry name" value="Band_7"/>
    <property type="match status" value="1"/>
</dbReference>
<dbReference type="Gene3D" id="3.30.479.30">
    <property type="entry name" value="Band 7 domain"/>
    <property type="match status" value="1"/>
</dbReference>
<dbReference type="InterPro" id="IPR036013">
    <property type="entry name" value="Band_7/SPFH_dom_sf"/>
</dbReference>
<feature type="domain" description="Band 7" evidence="3">
    <location>
        <begin position="24"/>
        <end position="181"/>
    </location>
</feature>
<gene>
    <name evidence="4" type="ORF">LCGC14_1240490</name>
</gene>
<dbReference type="InterPro" id="IPR001972">
    <property type="entry name" value="Stomatin_HflK_fam"/>
</dbReference>
<evidence type="ECO:0000313" key="4">
    <source>
        <dbReference type="EMBL" id="KKM90253.1"/>
    </source>
</evidence>
<dbReference type="SMART" id="SM00244">
    <property type="entry name" value="PHB"/>
    <property type="match status" value="1"/>
</dbReference>
<accession>A0A0F9LA23</accession>
<dbReference type="PANTHER" id="PTHR10264">
    <property type="entry name" value="BAND 7 PROTEIN-RELATED"/>
    <property type="match status" value="1"/>
</dbReference>
<dbReference type="Gene3D" id="6.10.250.2090">
    <property type="match status" value="1"/>
</dbReference>
<dbReference type="SUPFAM" id="SSF117892">
    <property type="entry name" value="Band 7/SPFH domain"/>
    <property type="match status" value="1"/>
</dbReference>
<dbReference type="PANTHER" id="PTHR10264:SF19">
    <property type="entry name" value="AT06885P-RELATED"/>
    <property type="match status" value="1"/>
</dbReference>
<keyword evidence="2" id="KW-1133">Transmembrane helix</keyword>
<dbReference type="InterPro" id="IPR043202">
    <property type="entry name" value="Band-7_stomatin-like"/>
</dbReference>
<proteinExistence type="inferred from homology"/>
<dbReference type="GO" id="GO:0098552">
    <property type="term" value="C:side of membrane"/>
    <property type="evidence" value="ECO:0007669"/>
    <property type="project" value="UniProtKB-ARBA"/>
</dbReference>